<dbReference type="Gene3D" id="3.40.50.10050">
    <property type="entry name" value="Translation initiation factor IF- 2, domain 3"/>
    <property type="match status" value="1"/>
</dbReference>
<dbReference type="GO" id="GO:0003743">
    <property type="term" value="F:translation initiation factor activity"/>
    <property type="evidence" value="ECO:0007669"/>
    <property type="project" value="UniProtKB-UniRule"/>
</dbReference>
<dbReference type="InterPro" id="IPR027417">
    <property type="entry name" value="P-loop_NTPase"/>
</dbReference>
<dbReference type="PROSITE" id="PS51722">
    <property type="entry name" value="G_TR_2"/>
    <property type="match status" value="1"/>
</dbReference>
<keyword evidence="8" id="KW-0963">Cytoplasm</keyword>
<dbReference type="InterPro" id="IPR044145">
    <property type="entry name" value="IF2_II"/>
</dbReference>
<dbReference type="GO" id="GO:0005737">
    <property type="term" value="C:cytoplasm"/>
    <property type="evidence" value="ECO:0007669"/>
    <property type="project" value="UniProtKB-SubCell"/>
</dbReference>
<feature type="binding site" evidence="8">
    <location>
        <begin position="466"/>
        <end position="473"/>
    </location>
    <ligand>
        <name>GTP</name>
        <dbReference type="ChEBI" id="CHEBI:37565"/>
    </ligand>
</feature>
<dbReference type="CDD" id="cd03702">
    <property type="entry name" value="IF2_mtIF2_II"/>
    <property type="match status" value="1"/>
</dbReference>
<dbReference type="FunFam" id="3.40.50.300:FF:000019">
    <property type="entry name" value="Translation initiation factor IF-2"/>
    <property type="match status" value="1"/>
</dbReference>
<dbReference type="InterPro" id="IPR036925">
    <property type="entry name" value="TIF_IF2_dom3_sf"/>
</dbReference>
<evidence type="ECO:0000256" key="8">
    <source>
        <dbReference type="HAMAP-Rule" id="MF_00100"/>
    </source>
</evidence>
<dbReference type="Pfam" id="PF00009">
    <property type="entry name" value="GTP_EFTU"/>
    <property type="match status" value="1"/>
</dbReference>
<dbReference type="PANTHER" id="PTHR43381:SF5">
    <property type="entry name" value="TR-TYPE G DOMAIN-CONTAINING PROTEIN"/>
    <property type="match status" value="1"/>
</dbReference>
<evidence type="ECO:0000313" key="12">
    <source>
        <dbReference type="EMBL" id="SJZ63625.1"/>
    </source>
</evidence>
<dbReference type="PROSITE" id="PS01176">
    <property type="entry name" value="IF2"/>
    <property type="match status" value="1"/>
</dbReference>
<evidence type="ECO:0000256" key="1">
    <source>
        <dbReference type="ARBA" id="ARBA00007733"/>
    </source>
</evidence>
<dbReference type="InterPro" id="IPR015760">
    <property type="entry name" value="TIF_IF2"/>
</dbReference>
<evidence type="ECO:0000256" key="6">
    <source>
        <dbReference type="ARBA" id="ARBA00023134"/>
    </source>
</evidence>
<dbReference type="AlphaFoldDB" id="A0A1T4M9R2"/>
<comment type="function">
    <text evidence="7 8 9">One of the essential components for the initiation of protein synthesis. Protects formylmethionyl-tRNA from spontaneous hydrolysis and promotes its binding to the 30S ribosomal subunits. Also involved in the hydrolysis of GTP during the formation of the 70S ribosomal complex.</text>
</comment>
<dbReference type="Pfam" id="PF22042">
    <property type="entry name" value="EF-G_D2"/>
    <property type="match status" value="1"/>
</dbReference>
<dbReference type="InterPro" id="IPR005225">
    <property type="entry name" value="Small_GTP-bd"/>
</dbReference>
<feature type="compositionally biased region" description="Basic and acidic residues" evidence="10">
    <location>
        <begin position="286"/>
        <end position="309"/>
    </location>
</feature>
<dbReference type="FunFam" id="2.40.30.10:FF:000008">
    <property type="entry name" value="Translation initiation factor IF-2"/>
    <property type="match status" value="1"/>
</dbReference>
<feature type="compositionally biased region" description="Basic and acidic residues" evidence="10">
    <location>
        <begin position="181"/>
        <end position="195"/>
    </location>
</feature>
<dbReference type="InterPro" id="IPR006847">
    <property type="entry name" value="IF2_N"/>
</dbReference>
<dbReference type="EMBL" id="FUWL01000011">
    <property type="protein sequence ID" value="SJZ63625.1"/>
    <property type="molecule type" value="Genomic_DNA"/>
</dbReference>
<dbReference type="InterPro" id="IPR000795">
    <property type="entry name" value="T_Tr_GTP-bd_dom"/>
</dbReference>
<keyword evidence="5 8" id="KW-0648">Protein biosynthesis</keyword>
<dbReference type="NCBIfam" id="TIGR00487">
    <property type="entry name" value="IF-2"/>
    <property type="match status" value="1"/>
</dbReference>
<dbReference type="Gene3D" id="2.40.30.10">
    <property type="entry name" value="Translation factors"/>
    <property type="match status" value="2"/>
</dbReference>
<dbReference type="Pfam" id="PF11987">
    <property type="entry name" value="IF-2"/>
    <property type="match status" value="1"/>
</dbReference>
<keyword evidence="4 8" id="KW-0547">Nucleotide-binding</keyword>
<dbReference type="SUPFAM" id="SSF50447">
    <property type="entry name" value="Translation proteins"/>
    <property type="match status" value="2"/>
</dbReference>
<dbReference type="RefSeq" id="WP_025838529.1">
    <property type="nucleotide sequence ID" value="NZ_FUWL01000011.1"/>
</dbReference>
<evidence type="ECO:0000259" key="11">
    <source>
        <dbReference type="PROSITE" id="PS51722"/>
    </source>
</evidence>
<dbReference type="GO" id="GO:0005525">
    <property type="term" value="F:GTP binding"/>
    <property type="evidence" value="ECO:0007669"/>
    <property type="project" value="UniProtKB-KW"/>
</dbReference>
<protein>
    <recommendedName>
        <fullName evidence="2 8">Translation initiation factor IF-2</fullName>
    </recommendedName>
</protein>
<feature type="compositionally biased region" description="Basic and acidic residues" evidence="10">
    <location>
        <begin position="202"/>
        <end position="233"/>
    </location>
</feature>
<accession>A0A1T4M9R2</accession>
<evidence type="ECO:0000256" key="7">
    <source>
        <dbReference type="ARBA" id="ARBA00025162"/>
    </source>
</evidence>
<dbReference type="InterPro" id="IPR023115">
    <property type="entry name" value="TIF_IF2_dom3"/>
</dbReference>
<feature type="compositionally biased region" description="Basic and acidic residues" evidence="10">
    <location>
        <begin position="99"/>
        <end position="117"/>
    </location>
</feature>
<dbReference type="Proteomes" id="UP000189956">
    <property type="component" value="Unassembled WGS sequence"/>
</dbReference>
<feature type="region of interest" description="Disordered" evidence="10">
    <location>
        <begin position="69"/>
        <end position="374"/>
    </location>
</feature>
<feature type="compositionally biased region" description="Basic and acidic residues" evidence="10">
    <location>
        <begin position="357"/>
        <end position="374"/>
    </location>
</feature>
<dbReference type="InterPro" id="IPR000178">
    <property type="entry name" value="TF_IF2_bacterial-like"/>
</dbReference>
<dbReference type="HAMAP" id="MF_00100_B">
    <property type="entry name" value="IF_2_B"/>
    <property type="match status" value="1"/>
</dbReference>
<dbReference type="Gene3D" id="3.40.50.300">
    <property type="entry name" value="P-loop containing nucleotide triphosphate hydrolases"/>
    <property type="match status" value="1"/>
</dbReference>
<comment type="similarity">
    <text evidence="1 8 9">Belongs to the TRAFAC class translation factor GTPase superfamily. Classic translation factor GTPase family. IF-2 subfamily.</text>
</comment>
<dbReference type="CDD" id="cd03692">
    <property type="entry name" value="mtIF2_IVc"/>
    <property type="match status" value="1"/>
</dbReference>
<sequence>MPSIRINKVIRDLNVGLPSVVEFLRKKGSEIDENPNSKISAEELKMLVHEFCKDKSKEERDALIAKYTAPKEVGSKVVTEAPKQNTQADVAPKTEPASEDSKGGLKIKGYIDLDAKKPTPKPAPAKEEASVEKKEAKPEPAKEVPQQPKEQPKEQPKVQEPKVTVVEEKKATVTPPPAPIAEEKPKVVEKKEETPKVSTSADRQKDEVTKEEKTSKDAPEAKEEDSNIFRLKSETPTVGVKVVGVVDLSTLGNTGRGSKSNEKGRKKRNRIGGAQKVDVSKVQVTGDEKKDKHPKDKNAARPPKQEVGRKAKRKQAAPPPKPEVTQEDIQKQIKETLAQMQSKKNKGTAQAAKYRKDKREAHRREQDELEKMQSEDRTLRLTEYVTANDLAQMIDIPVNDIIMLCFNLGMMVSINQRLEKETIDLILDEYGYEPVYVEAQVLDAIQEEEDNEEDLLPRAPIVTVMGHVDHGKTSLLDSIRNTDVISGEAGGITQHVGAYSVKLKNGRKLTFLDTPGHEAFTAMRARGAKVTDIVIIVVAADDGVMPQTKEAINHASLAGVPIIFAINKVDKPHANPEKIKEELANLNYLVEDWGGKYQSQEISAKKGTGIYELLEKVLLEADILELKANPNKRAAGTVLESTMEVGRGYTTKVLIHEGTLRVGDHILAGIHYGRVKALFNERGANVESVGPSDPVKVLGLNGAVQAGEAFNVLETEQEVREIASKRTQLKREQRERTQRIPTLESLGQRIAEGKVQELNVIVKGDVDGSVEALSDSIVKLSTDEIRVNVIHKAVGQISDSDVILASASDAVIIGFQVRPAASARRLAENEGVEIRTYSIIYTALDDVKQAMEGMLSPEIKERVTANLEVRETFRITKVGTIAGCVVKDGKISRTDKVRVIRDGIVVFSGALGSLKRFKDDVKEVGNGFECGLNIDNFNDIAVGDIIEAYEEFEVKKKL</sequence>
<evidence type="ECO:0000256" key="5">
    <source>
        <dbReference type="ARBA" id="ARBA00022917"/>
    </source>
</evidence>
<gene>
    <name evidence="8" type="primary">infB</name>
    <name evidence="12" type="ORF">SAMN02745205_01449</name>
</gene>
<evidence type="ECO:0000256" key="10">
    <source>
        <dbReference type="SAM" id="MobiDB-lite"/>
    </source>
</evidence>
<feature type="compositionally biased region" description="Basic and acidic residues" evidence="10">
    <location>
        <begin position="124"/>
        <end position="142"/>
    </location>
</feature>
<dbReference type="SUPFAM" id="SSF52540">
    <property type="entry name" value="P-loop containing nucleoside triphosphate hydrolases"/>
    <property type="match status" value="1"/>
</dbReference>
<keyword evidence="6 8" id="KW-0342">GTP-binding</keyword>
<feature type="binding site" evidence="8">
    <location>
        <begin position="513"/>
        <end position="517"/>
    </location>
    <ligand>
        <name>GTP</name>
        <dbReference type="ChEBI" id="CHEBI:37565"/>
    </ligand>
</feature>
<proteinExistence type="inferred from homology"/>
<comment type="caution">
    <text evidence="8">Lacks conserved residue(s) required for the propagation of feature annotation.</text>
</comment>
<dbReference type="CDD" id="cd01887">
    <property type="entry name" value="IF2_eIF5B"/>
    <property type="match status" value="1"/>
</dbReference>
<evidence type="ECO:0000313" key="13">
    <source>
        <dbReference type="Proteomes" id="UP000189956"/>
    </source>
</evidence>
<dbReference type="SUPFAM" id="SSF52156">
    <property type="entry name" value="Initiation factor IF2/eIF5b, domain 3"/>
    <property type="match status" value="1"/>
</dbReference>
<name>A0A1T4M9R2_PORCN</name>
<dbReference type="Pfam" id="PF04760">
    <property type="entry name" value="IF2_N"/>
    <property type="match status" value="1"/>
</dbReference>
<dbReference type="FunFam" id="2.40.30.10:FF:000054">
    <property type="entry name" value="Translation initiation factor IF-2"/>
    <property type="match status" value="1"/>
</dbReference>
<feature type="compositionally biased region" description="Basic and acidic residues" evidence="10">
    <location>
        <begin position="150"/>
        <end position="171"/>
    </location>
</feature>
<comment type="subcellular location">
    <subcellularLocation>
        <location evidence="8">Cytoplasm</location>
    </subcellularLocation>
</comment>
<dbReference type="InterPro" id="IPR009000">
    <property type="entry name" value="Transl_B-barrel_sf"/>
</dbReference>
<dbReference type="FunFam" id="3.40.50.10050:FF:000001">
    <property type="entry name" value="Translation initiation factor IF-2"/>
    <property type="match status" value="1"/>
</dbReference>
<evidence type="ECO:0000256" key="2">
    <source>
        <dbReference type="ARBA" id="ARBA00020675"/>
    </source>
</evidence>
<reference evidence="12 13" key="1">
    <citation type="submission" date="2017-02" db="EMBL/GenBank/DDBJ databases">
        <authorList>
            <person name="Peterson S.W."/>
        </authorList>
    </citation>
    <scope>NUCLEOTIDE SEQUENCE [LARGE SCALE GENOMIC DNA]</scope>
    <source>
        <strain evidence="12 13">ATCC 700135</strain>
    </source>
</reference>
<evidence type="ECO:0000256" key="9">
    <source>
        <dbReference type="RuleBase" id="RU000644"/>
    </source>
</evidence>
<dbReference type="NCBIfam" id="TIGR00231">
    <property type="entry name" value="small_GTP"/>
    <property type="match status" value="1"/>
</dbReference>
<feature type="domain" description="Tr-type G" evidence="11">
    <location>
        <begin position="457"/>
        <end position="625"/>
    </location>
</feature>
<dbReference type="PANTHER" id="PTHR43381">
    <property type="entry name" value="TRANSLATION INITIATION FACTOR IF-2-RELATED"/>
    <property type="match status" value="1"/>
</dbReference>
<evidence type="ECO:0000256" key="4">
    <source>
        <dbReference type="ARBA" id="ARBA00022741"/>
    </source>
</evidence>
<dbReference type="GO" id="GO:0003924">
    <property type="term" value="F:GTPase activity"/>
    <property type="evidence" value="ECO:0007669"/>
    <property type="project" value="UniProtKB-UniRule"/>
</dbReference>
<dbReference type="InterPro" id="IPR053905">
    <property type="entry name" value="EF-G-like_DII"/>
</dbReference>
<keyword evidence="3 8" id="KW-0396">Initiation factor</keyword>
<organism evidence="12 13">
    <name type="scientific">Porphyromonas cangingivalis</name>
    <dbReference type="NCBI Taxonomy" id="36874"/>
    <lineage>
        <taxon>Bacteria</taxon>
        <taxon>Pseudomonadati</taxon>
        <taxon>Bacteroidota</taxon>
        <taxon>Bacteroidia</taxon>
        <taxon>Bacteroidales</taxon>
        <taxon>Porphyromonadaceae</taxon>
        <taxon>Porphyromonas</taxon>
    </lineage>
</organism>
<feature type="binding site" evidence="8">
    <location>
        <begin position="567"/>
        <end position="570"/>
    </location>
    <ligand>
        <name>GTP</name>
        <dbReference type="ChEBI" id="CHEBI:37565"/>
    </ligand>
</feature>
<evidence type="ECO:0000256" key="3">
    <source>
        <dbReference type="ARBA" id="ARBA00022540"/>
    </source>
</evidence>